<reference evidence="5" key="1">
    <citation type="submission" date="2018-06" db="EMBL/GenBank/DDBJ databases">
        <authorList>
            <person name="Zhirakovskaya E."/>
        </authorList>
    </citation>
    <scope>NUCLEOTIDE SEQUENCE</scope>
</reference>
<dbReference type="PANTHER" id="PTHR33603">
    <property type="entry name" value="METHYLTRANSFERASE"/>
    <property type="match status" value="1"/>
</dbReference>
<proteinExistence type="inferred from homology"/>
<dbReference type="InterPro" id="IPR029028">
    <property type="entry name" value="Alpha/beta_knot_MTases"/>
</dbReference>
<name>A0A3B0RF14_9ZZZZ</name>
<accession>A0A3B0RF14</accession>
<gene>
    <name evidence="5" type="ORF">MNBD_ALPHA06-1680</name>
</gene>
<dbReference type="InterPro" id="IPR029026">
    <property type="entry name" value="tRNA_m1G_MTases_N"/>
</dbReference>
<dbReference type="GO" id="GO:0032259">
    <property type="term" value="P:methylation"/>
    <property type="evidence" value="ECO:0007669"/>
    <property type="project" value="UniProtKB-KW"/>
</dbReference>
<comment type="similarity">
    <text evidence="4">Belongs to the RNA methyltransferase RlmH family.</text>
</comment>
<evidence type="ECO:0000256" key="4">
    <source>
        <dbReference type="ARBA" id="ARBA00038303"/>
    </source>
</evidence>
<dbReference type="Gene3D" id="3.40.1280.10">
    <property type="match status" value="1"/>
</dbReference>
<dbReference type="GO" id="GO:0008168">
    <property type="term" value="F:methyltransferase activity"/>
    <property type="evidence" value="ECO:0007669"/>
    <property type="project" value="UniProtKB-KW"/>
</dbReference>
<dbReference type="CDD" id="cd18081">
    <property type="entry name" value="RlmH-like"/>
    <property type="match status" value="1"/>
</dbReference>
<dbReference type="SUPFAM" id="SSF75217">
    <property type="entry name" value="alpha/beta knot"/>
    <property type="match status" value="1"/>
</dbReference>
<dbReference type="GO" id="GO:0006364">
    <property type="term" value="P:rRNA processing"/>
    <property type="evidence" value="ECO:0007669"/>
    <property type="project" value="InterPro"/>
</dbReference>
<sequence>MILSLLVCGKCKPGPETDLLRDYLSRAKKAGRSLGVSDVLCREISPKTGTSNQQIGALALRASSADTRRIVLDETGKQMTSQQLAKTLNQWREQGVAEICLLVGPADGWSADVRRQADIMLGFGKLTWPHKLAQIMAAEQIYRAISILVGSPYHREGSK</sequence>
<dbReference type="InterPro" id="IPR003742">
    <property type="entry name" value="RlmH-like"/>
</dbReference>
<evidence type="ECO:0000313" key="5">
    <source>
        <dbReference type="EMBL" id="VAV86658.1"/>
    </source>
</evidence>
<evidence type="ECO:0000256" key="3">
    <source>
        <dbReference type="ARBA" id="ARBA00022691"/>
    </source>
</evidence>
<keyword evidence="1 5" id="KW-0489">Methyltransferase</keyword>
<keyword evidence="2 5" id="KW-0808">Transferase</keyword>
<dbReference type="AlphaFoldDB" id="A0A3B0RF14"/>
<dbReference type="PANTHER" id="PTHR33603:SF1">
    <property type="entry name" value="RIBOSOMAL RNA LARGE SUBUNIT METHYLTRANSFERASE H"/>
    <property type="match status" value="1"/>
</dbReference>
<dbReference type="EMBL" id="UOEE01000006">
    <property type="protein sequence ID" value="VAV86658.1"/>
    <property type="molecule type" value="Genomic_DNA"/>
</dbReference>
<protein>
    <submittedName>
        <fullName evidence="5">LSU m3Psi1915 methyltransferase RlmH</fullName>
    </submittedName>
</protein>
<evidence type="ECO:0000256" key="2">
    <source>
        <dbReference type="ARBA" id="ARBA00022679"/>
    </source>
</evidence>
<dbReference type="Pfam" id="PF02590">
    <property type="entry name" value="SPOUT_MTase"/>
    <property type="match status" value="1"/>
</dbReference>
<dbReference type="PIRSF" id="PIRSF004505">
    <property type="entry name" value="MT_bac"/>
    <property type="match status" value="1"/>
</dbReference>
<keyword evidence="3" id="KW-0949">S-adenosyl-L-methionine</keyword>
<organism evidence="5">
    <name type="scientific">hydrothermal vent metagenome</name>
    <dbReference type="NCBI Taxonomy" id="652676"/>
    <lineage>
        <taxon>unclassified sequences</taxon>
        <taxon>metagenomes</taxon>
        <taxon>ecological metagenomes</taxon>
    </lineage>
</organism>
<evidence type="ECO:0000256" key="1">
    <source>
        <dbReference type="ARBA" id="ARBA00022603"/>
    </source>
</evidence>
<dbReference type="HAMAP" id="MF_00658">
    <property type="entry name" value="23SrRNA_methyltr_H"/>
    <property type="match status" value="1"/>
</dbReference>